<evidence type="ECO:0000313" key="6">
    <source>
        <dbReference type="EMBL" id="KAJ8604023.1"/>
    </source>
</evidence>
<dbReference type="InterPro" id="IPR051834">
    <property type="entry name" value="RING_finger_E3_ligase"/>
</dbReference>
<dbReference type="Pfam" id="PF13639">
    <property type="entry name" value="zf-RING_2"/>
    <property type="match status" value="1"/>
</dbReference>
<keyword evidence="1" id="KW-0479">Metal-binding</keyword>
<dbReference type="GO" id="GO:0005634">
    <property type="term" value="C:nucleus"/>
    <property type="evidence" value="ECO:0007669"/>
    <property type="project" value="TreeGrafter"/>
</dbReference>
<dbReference type="SUPFAM" id="SSF57850">
    <property type="entry name" value="RING/U-box"/>
    <property type="match status" value="1"/>
</dbReference>
<dbReference type="PANTHER" id="PTHR45931">
    <property type="entry name" value="SI:CH211-59O9.10"/>
    <property type="match status" value="1"/>
</dbReference>
<dbReference type="GO" id="GO:0008270">
    <property type="term" value="F:zinc ion binding"/>
    <property type="evidence" value="ECO:0007669"/>
    <property type="project" value="UniProtKB-KW"/>
</dbReference>
<sequence>MGAGASADQGHILIASNGTGDLILINGPIAGAAFAGLVDPRAGFSAALADQGRVGPPPTSQAALAKLPVVRVSADDLAQDENAACCVCLEKHSVGDPVLRLPCGHLYHEACAMSWLKEHCTCPNCRYELPTDDADYEAGRKARMRHRRPRYRLGELMDLSVHHLRDLLRDAEVDASRLRGVCEKRDLVRCVIDTKAVDLVADPLPLALDVDVMRNEWSVKQLHDLAARVGVDVAGLDSTEMIDVLLDSGKIIPA</sequence>
<gene>
    <name evidence="6" type="ORF">CTAYLR_003384</name>
</gene>
<dbReference type="GO" id="GO:0061630">
    <property type="term" value="F:ubiquitin protein ligase activity"/>
    <property type="evidence" value="ECO:0007669"/>
    <property type="project" value="TreeGrafter"/>
</dbReference>
<evidence type="ECO:0000256" key="3">
    <source>
        <dbReference type="ARBA" id="ARBA00022833"/>
    </source>
</evidence>
<dbReference type="PANTHER" id="PTHR45931:SF3">
    <property type="entry name" value="RING ZINC FINGER-CONTAINING PROTEIN"/>
    <property type="match status" value="1"/>
</dbReference>
<evidence type="ECO:0000256" key="4">
    <source>
        <dbReference type="PROSITE-ProRule" id="PRU00175"/>
    </source>
</evidence>
<protein>
    <recommendedName>
        <fullName evidence="5">RING-type domain-containing protein</fullName>
    </recommendedName>
</protein>
<dbReference type="Gene3D" id="3.30.40.10">
    <property type="entry name" value="Zinc/RING finger domain, C3HC4 (zinc finger)"/>
    <property type="match status" value="1"/>
</dbReference>
<organism evidence="6 7">
    <name type="scientific">Chrysophaeum taylorii</name>
    <dbReference type="NCBI Taxonomy" id="2483200"/>
    <lineage>
        <taxon>Eukaryota</taxon>
        <taxon>Sar</taxon>
        <taxon>Stramenopiles</taxon>
        <taxon>Ochrophyta</taxon>
        <taxon>Pelagophyceae</taxon>
        <taxon>Pelagomonadales</taxon>
        <taxon>Pelagomonadaceae</taxon>
        <taxon>Chrysophaeum</taxon>
    </lineage>
</organism>
<keyword evidence="3" id="KW-0862">Zinc</keyword>
<evidence type="ECO:0000259" key="5">
    <source>
        <dbReference type="PROSITE" id="PS50089"/>
    </source>
</evidence>
<evidence type="ECO:0000256" key="1">
    <source>
        <dbReference type="ARBA" id="ARBA00022723"/>
    </source>
</evidence>
<dbReference type="GO" id="GO:0006511">
    <property type="term" value="P:ubiquitin-dependent protein catabolic process"/>
    <property type="evidence" value="ECO:0007669"/>
    <property type="project" value="TreeGrafter"/>
</dbReference>
<evidence type="ECO:0000313" key="7">
    <source>
        <dbReference type="Proteomes" id="UP001230188"/>
    </source>
</evidence>
<dbReference type="AlphaFoldDB" id="A0AAD7UEN4"/>
<dbReference type="InterPro" id="IPR001841">
    <property type="entry name" value="Znf_RING"/>
</dbReference>
<evidence type="ECO:0000256" key="2">
    <source>
        <dbReference type="ARBA" id="ARBA00022771"/>
    </source>
</evidence>
<keyword evidence="2 4" id="KW-0863">Zinc-finger</keyword>
<dbReference type="EMBL" id="JAQMWT010000341">
    <property type="protein sequence ID" value="KAJ8604023.1"/>
    <property type="molecule type" value="Genomic_DNA"/>
</dbReference>
<comment type="caution">
    <text evidence="6">The sequence shown here is derived from an EMBL/GenBank/DDBJ whole genome shotgun (WGS) entry which is preliminary data.</text>
</comment>
<keyword evidence="7" id="KW-1185">Reference proteome</keyword>
<name>A0AAD7UEN4_9STRA</name>
<dbReference type="Proteomes" id="UP001230188">
    <property type="component" value="Unassembled WGS sequence"/>
</dbReference>
<dbReference type="PROSITE" id="PS50089">
    <property type="entry name" value="ZF_RING_2"/>
    <property type="match status" value="1"/>
</dbReference>
<proteinExistence type="predicted"/>
<dbReference type="SMART" id="SM00184">
    <property type="entry name" value="RING"/>
    <property type="match status" value="1"/>
</dbReference>
<reference evidence="6" key="1">
    <citation type="submission" date="2023-01" db="EMBL/GenBank/DDBJ databases">
        <title>Metagenome sequencing of chrysophaentin producing Chrysophaeum taylorii.</title>
        <authorList>
            <person name="Davison J."/>
            <person name="Bewley C."/>
        </authorList>
    </citation>
    <scope>NUCLEOTIDE SEQUENCE</scope>
    <source>
        <strain evidence="6">NIES-1699</strain>
    </source>
</reference>
<feature type="domain" description="RING-type" evidence="5">
    <location>
        <begin position="85"/>
        <end position="126"/>
    </location>
</feature>
<accession>A0AAD7UEN4</accession>
<dbReference type="InterPro" id="IPR013083">
    <property type="entry name" value="Znf_RING/FYVE/PHD"/>
</dbReference>